<dbReference type="Proteomes" id="UP000231019">
    <property type="component" value="Unassembled WGS sequence"/>
</dbReference>
<protein>
    <recommendedName>
        <fullName evidence="4">Lipocalin-like domain-containing protein</fullName>
    </recommendedName>
</protein>
<proteinExistence type="predicted"/>
<accession>A0A2M7FY55</accession>
<comment type="caution">
    <text evidence="2">The sequence shown here is derived from an EMBL/GenBank/DDBJ whole genome shotgun (WGS) entry which is preliminary data.</text>
</comment>
<dbReference type="EMBL" id="PFFQ01000064">
    <property type="protein sequence ID" value="PIW14138.1"/>
    <property type="molecule type" value="Genomic_DNA"/>
</dbReference>
<sequence>MKRLSACVFSLCSVFFLAACSPSLSEPPVMSLRSQEQIQADQKESMAKSSFNSADLSGCWQARQIFPPQGGPGPGFMLRKLSENEYEVESGADQEARLKIKAQQVELVRSDGTVEKAETRFETFPYQIVFEAAAPVPGGWNEGNRQGWEWLGKTCS</sequence>
<gene>
    <name evidence="2" type="ORF">COW36_23095</name>
</gene>
<evidence type="ECO:0000313" key="3">
    <source>
        <dbReference type="Proteomes" id="UP000231019"/>
    </source>
</evidence>
<name>A0A2M7FY55_9BACT</name>
<keyword evidence="1" id="KW-0732">Signal</keyword>
<dbReference type="AlphaFoldDB" id="A0A2M7FY55"/>
<evidence type="ECO:0008006" key="4">
    <source>
        <dbReference type="Google" id="ProtNLM"/>
    </source>
</evidence>
<evidence type="ECO:0000313" key="2">
    <source>
        <dbReference type="EMBL" id="PIW14138.1"/>
    </source>
</evidence>
<reference evidence="2 3" key="1">
    <citation type="submission" date="2017-09" db="EMBL/GenBank/DDBJ databases">
        <title>Depth-based differentiation of microbial function through sediment-hosted aquifers and enrichment of novel symbionts in the deep terrestrial subsurface.</title>
        <authorList>
            <person name="Probst A.J."/>
            <person name="Ladd B."/>
            <person name="Jarett J.K."/>
            <person name="Geller-Mcgrath D.E."/>
            <person name="Sieber C.M."/>
            <person name="Emerson J.B."/>
            <person name="Anantharaman K."/>
            <person name="Thomas B.C."/>
            <person name="Malmstrom R."/>
            <person name="Stieglmeier M."/>
            <person name="Klingl A."/>
            <person name="Woyke T."/>
            <person name="Ryan C.M."/>
            <person name="Banfield J.F."/>
        </authorList>
    </citation>
    <scope>NUCLEOTIDE SEQUENCE [LARGE SCALE GENOMIC DNA]</scope>
    <source>
        <strain evidence="2">CG17_big_fil_post_rev_8_21_14_2_50_48_46</strain>
    </source>
</reference>
<feature type="signal peptide" evidence="1">
    <location>
        <begin position="1"/>
        <end position="25"/>
    </location>
</feature>
<dbReference type="PROSITE" id="PS51257">
    <property type="entry name" value="PROKAR_LIPOPROTEIN"/>
    <property type="match status" value="1"/>
</dbReference>
<feature type="chain" id="PRO_5014740490" description="Lipocalin-like domain-containing protein" evidence="1">
    <location>
        <begin position="26"/>
        <end position="156"/>
    </location>
</feature>
<organism evidence="2 3">
    <name type="scientific">bacterium (Candidatus Blackallbacteria) CG17_big_fil_post_rev_8_21_14_2_50_48_46</name>
    <dbReference type="NCBI Taxonomy" id="2014261"/>
    <lineage>
        <taxon>Bacteria</taxon>
        <taxon>Candidatus Blackallbacteria</taxon>
    </lineage>
</organism>
<evidence type="ECO:0000256" key="1">
    <source>
        <dbReference type="SAM" id="SignalP"/>
    </source>
</evidence>